<evidence type="ECO:0000256" key="7">
    <source>
        <dbReference type="HAMAP-Rule" id="MF_00227"/>
    </source>
</evidence>
<dbReference type="NCBIfam" id="TIGR00188">
    <property type="entry name" value="rnpA"/>
    <property type="match status" value="1"/>
</dbReference>
<dbReference type="GO" id="GO:0042781">
    <property type="term" value="F:3'-tRNA processing endoribonuclease activity"/>
    <property type="evidence" value="ECO:0007669"/>
    <property type="project" value="TreeGrafter"/>
</dbReference>
<keyword evidence="4 7" id="KW-0255">Endonuclease</keyword>
<dbReference type="EMBL" id="CP059066">
    <property type="protein sequence ID" value="QSQ08633.1"/>
    <property type="molecule type" value="Genomic_DNA"/>
</dbReference>
<gene>
    <name evidence="7 9" type="primary">rnpA</name>
    <name evidence="9" type="ORF">H0A61_00971</name>
</gene>
<dbReference type="RefSeq" id="WP_241754951.1">
    <property type="nucleotide sequence ID" value="NZ_CP059066.1"/>
</dbReference>
<evidence type="ECO:0000256" key="4">
    <source>
        <dbReference type="ARBA" id="ARBA00022759"/>
    </source>
</evidence>
<organism evidence="9 10">
    <name type="scientific">Koleobacter methoxysyntrophicus</name>
    <dbReference type="NCBI Taxonomy" id="2751313"/>
    <lineage>
        <taxon>Bacteria</taxon>
        <taxon>Bacillati</taxon>
        <taxon>Bacillota</taxon>
        <taxon>Clostridia</taxon>
        <taxon>Koleobacterales</taxon>
        <taxon>Koleobacteraceae</taxon>
        <taxon>Koleobacter</taxon>
    </lineage>
</organism>
<dbReference type="Pfam" id="PF00825">
    <property type="entry name" value="Ribonuclease_P"/>
    <property type="match status" value="1"/>
</dbReference>
<dbReference type="InterPro" id="IPR000100">
    <property type="entry name" value="RNase_P"/>
</dbReference>
<evidence type="ECO:0000256" key="2">
    <source>
        <dbReference type="ARBA" id="ARBA00022694"/>
    </source>
</evidence>
<evidence type="ECO:0000256" key="5">
    <source>
        <dbReference type="ARBA" id="ARBA00022801"/>
    </source>
</evidence>
<keyword evidence="6 7" id="KW-0694">RNA-binding</keyword>
<keyword evidence="3 7" id="KW-0540">Nuclease</keyword>
<evidence type="ECO:0000256" key="8">
    <source>
        <dbReference type="NCBIfam" id="TIGR00188"/>
    </source>
</evidence>
<evidence type="ECO:0000256" key="3">
    <source>
        <dbReference type="ARBA" id="ARBA00022722"/>
    </source>
</evidence>
<keyword evidence="10" id="KW-1185">Reference proteome</keyword>
<reference evidence="9" key="1">
    <citation type="submission" date="2020-07" db="EMBL/GenBank/DDBJ databases">
        <title>Koleobacter methoxysyntrophicus gen. nov., sp. nov., a novel anaerobic bacterium isolated from deep subsurface oil field and proposal of Koleobacterales ord. nov. in the phylum Firmicutes.</title>
        <authorList>
            <person name="Sakamoto S."/>
            <person name="Tamaki H."/>
        </authorList>
    </citation>
    <scope>NUCLEOTIDE SEQUENCE</scope>
    <source>
        <strain evidence="9">NRmbB1</strain>
    </source>
</reference>
<dbReference type="EC" id="3.1.26.5" evidence="7 8"/>
<name>A0A8A0RK86_9FIRM</name>
<proteinExistence type="inferred from homology"/>
<dbReference type="InterPro" id="IPR014721">
    <property type="entry name" value="Ribsml_uS5_D2-typ_fold_subgr"/>
</dbReference>
<evidence type="ECO:0000256" key="6">
    <source>
        <dbReference type="ARBA" id="ARBA00022884"/>
    </source>
</evidence>
<dbReference type="SUPFAM" id="SSF54211">
    <property type="entry name" value="Ribosomal protein S5 domain 2-like"/>
    <property type="match status" value="1"/>
</dbReference>
<comment type="catalytic activity">
    <reaction evidence="7">
        <text>Endonucleolytic cleavage of RNA, removing 5'-extranucleotides from tRNA precursor.</text>
        <dbReference type="EC" id="3.1.26.5"/>
    </reaction>
</comment>
<dbReference type="InterPro" id="IPR020568">
    <property type="entry name" value="Ribosomal_Su5_D2-typ_SF"/>
</dbReference>
<evidence type="ECO:0000313" key="9">
    <source>
        <dbReference type="EMBL" id="QSQ08633.1"/>
    </source>
</evidence>
<dbReference type="GO" id="GO:0030677">
    <property type="term" value="C:ribonuclease P complex"/>
    <property type="evidence" value="ECO:0007669"/>
    <property type="project" value="TreeGrafter"/>
</dbReference>
<keyword evidence="5 7" id="KW-0378">Hydrolase</keyword>
<keyword evidence="2 7" id="KW-0819">tRNA processing</keyword>
<dbReference type="AlphaFoldDB" id="A0A8A0RK86"/>
<dbReference type="FunFam" id="3.30.230.10:FF:000021">
    <property type="entry name" value="Ribonuclease P protein component"/>
    <property type="match status" value="1"/>
</dbReference>
<dbReference type="GO" id="GO:0000049">
    <property type="term" value="F:tRNA binding"/>
    <property type="evidence" value="ECO:0007669"/>
    <property type="project" value="UniProtKB-UniRule"/>
</dbReference>
<comment type="function">
    <text evidence="1 7">RNaseP catalyzes the removal of the 5'-leader sequence from pre-tRNA to produce the mature 5'-terminus. It can also cleave other RNA substrates such as 4.5S RNA. The protein component plays an auxiliary but essential role in vivo by binding to the 5'-leader sequence and broadening the substrate specificity of the ribozyme.</text>
</comment>
<dbReference type="GO" id="GO:0001682">
    <property type="term" value="P:tRNA 5'-leader removal"/>
    <property type="evidence" value="ECO:0007669"/>
    <property type="project" value="UniProtKB-UniRule"/>
</dbReference>
<evidence type="ECO:0000313" key="10">
    <source>
        <dbReference type="Proteomes" id="UP000662904"/>
    </source>
</evidence>
<comment type="subunit">
    <text evidence="7">Consists of a catalytic RNA component (M1 or rnpB) and a protein subunit.</text>
</comment>
<dbReference type="PANTHER" id="PTHR33992:SF1">
    <property type="entry name" value="RIBONUCLEASE P PROTEIN COMPONENT"/>
    <property type="match status" value="1"/>
</dbReference>
<evidence type="ECO:0000256" key="1">
    <source>
        <dbReference type="ARBA" id="ARBA00002663"/>
    </source>
</evidence>
<dbReference type="Gene3D" id="3.30.230.10">
    <property type="match status" value="1"/>
</dbReference>
<dbReference type="GO" id="GO:0004526">
    <property type="term" value="F:ribonuclease P activity"/>
    <property type="evidence" value="ECO:0007669"/>
    <property type="project" value="UniProtKB-UniRule"/>
</dbReference>
<dbReference type="HAMAP" id="MF_00227">
    <property type="entry name" value="RNase_P"/>
    <property type="match status" value="1"/>
</dbReference>
<dbReference type="PANTHER" id="PTHR33992">
    <property type="entry name" value="RIBONUCLEASE P PROTEIN COMPONENT"/>
    <property type="match status" value="1"/>
</dbReference>
<sequence length="117" mass="13416">MKRKMKKVYKLTKNSEFKKVYSSGKSLADKYLVVYFLKNGMSHNRIGISVSKKLGKSVKRNRIKRLIREAYRSNQEKLSGGYDIVIIPRAGAVGSDFSVIEGSLIKLFKTAGLWRRR</sequence>
<comment type="similarity">
    <text evidence="7">Belongs to the RnpA family.</text>
</comment>
<dbReference type="KEGG" id="kme:H0A61_00971"/>
<protein>
    <recommendedName>
        <fullName evidence="7 8">Ribonuclease P protein component</fullName>
        <shortName evidence="7">RNase P protein</shortName>
        <shortName evidence="7">RNaseP protein</shortName>
        <ecNumber evidence="7 8">3.1.26.5</ecNumber>
    </recommendedName>
    <alternativeName>
        <fullName evidence="7">Protein C5</fullName>
    </alternativeName>
</protein>
<accession>A0A8A0RK86</accession>
<dbReference type="Proteomes" id="UP000662904">
    <property type="component" value="Chromosome"/>
</dbReference>